<comment type="caution">
    <text evidence="10">The sequence shown here is derived from an EMBL/GenBank/DDBJ whole genome shotgun (WGS) entry which is preliminary data.</text>
</comment>
<keyword evidence="4 8" id="KW-0547">Nucleotide-binding</keyword>
<dbReference type="InterPro" id="IPR027417">
    <property type="entry name" value="P-loop_NTPase"/>
</dbReference>
<dbReference type="GO" id="GO:0004798">
    <property type="term" value="F:dTMP kinase activity"/>
    <property type="evidence" value="ECO:0007669"/>
    <property type="project" value="UniProtKB-UniRule"/>
</dbReference>
<dbReference type="STRING" id="1798705.A2563_03175"/>
<comment type="function">
    <text evidence="8">Phosphorylation of dTMP to form dTDP in both de novo and salvage pathways of dTTP synthesis.</text>
</comment>
<name>A0A1F6P9D7_9BACT</name>
<evidence type="ECO:0000259" key="9">
    <source>
        <dbReference type="Pfam" id="PF02223"/>
    </source>
</evidence>
<comment type="catalytic activity">
    <reaction evidence="7 8">
        <text>dTMP + ATP = dTDP + ADP</text>
        <dbReference type="Rhea" id="RHEA:13517"/>
        <dbReference type="ChEBI" id="CHEBI:30616"/>
        <dbReference type="ChEBI" id="CHEBI:58369"/>
        <dbReference type="ChEBI" id="CHEBI:63528"/>
        <dbReference type="ChEBI" id="CHEBI:456216"/>
        <dbReference type="EC" id="2.7.4.9"/>
    </reaction>
</comment>
<dbReference type="GO" id="GO:0006235">
    <property type="term" value="P:dTTP biosynthetic process"/>
    <property type="evidence" value="ECO:0007669"/>
    <property type="project" value="UniProtKB-UniRule"/>
</dbReference>
<dbReference type="GO" id="GO:0006227">
    <property type="term" value="P:dUDP biosynthetic process"/>
    <property type="evidence" value="ECO:0007669"/>
    <property type="project" value="TreeGrafter"/>
</dbReference>
<dbReference type="GO" id="GO:0006233">
    <property type="term" value="P:dTDP biosynthetic process"/>
    <property type="evidence" value="ECO:0007669"/>
    <property type="project" value="InterPro"/>
</dbReference>
<dbReference type="AlphaFoldDB" id="A0A1F6P9D7"/>
<evidence type="ECO:0000256" key="1">
    <source>
        <dbReference type="ARBA" id="ARBA00009776"/>
    </source>
</evidence>
<feature type="binding site" evidence="8">
    <location>
        <begin position="7"/>
        <end position="14"/>
    </location>
    <ligand>
        <name>ATP</name>
        <dbReference type="ChEBI" id="CHEBI:30616"/>
    </ligand>
</feature>
<keyword evidence="3 8" id="KW-0545">Nucleotide biosynthesis</keyword>
<gene>
    <name evidence="8" type="primary">tmk</name>
    <name evidence="10" type="ORF">A2563_03175</name>
</gene>
<dbReference type="EC" id="2.7.4.9" evidence="8"/>
<organism evidence="10 11">
    <name type="scientific">Candidatus Magasanikbacteria bacterium RIFOXYD1_FULL_40_23</name>
    <dbReference type="NCBI Taxonomy" id="1798705"/>
    <lineage>
        <taxon>Bacteria</taxon>
        <taxon>Candidatus Magasanikiibacteriota</taxon>
    </lineage>
</organism>
<dbReference type="HAMAP" id="MF_00165">
    <property type="entry name" value="Thymidylate_kinase"/>
    <property type="match status" value="1"/>
</dbReference>
<dbReference type="Proteomes" id="UP000176634">
    <property type="component" value="Unassembled WGS sequence"/>
</dbReference>
<evidence type="ECO:0000256" key="6">
    <source>
        <dbReference type="ARBA" id="ARBA00022840"/>
    </source>
</evidence>
<keyword evidence="6 8" id="KW-0067">ATP-binding</keyword>
<keyword evidence="2 8" id="KW-0808">Transferase</keyword>
<dbReference type="PANTHER" id="PTHR10344:SF4">
    <property type="entry name" value="UMP-CMP KINASE 2, MITOCHONDRIAL"/>
    <property type="match status" value="1"/>
</dbReference>
<dbReference type="SUPFAM" id="SSF52540">
    <property type="entry name" value="P-loop containing nucleoside triphosphate hydrolases"/>
    <property type="match status" value="1"/>
</dbReference>
<comment type="similarity">
    <text evidence="1 8">Belongs to the thymidylate kinase family.</text>
</comment>
<keyword evidence="5 8" id="KW-0418">Kinase</keyword>
<evidence type="ECO:0000256" key="7">
    <source>
        <dbReference type="ARBA" id="ARBA00048743"/>
    </source>
</evidence>
<dbReference type="InterPro" id="IPR018094">
    <property type="entry name" value="Thymidylate_kinase"/>
</dbReference>
<dbReference type="GO" id="GO:0005524">
    <property type="term" value="F:ATP binding"/>
    <property type="evidence" value="ECO:0007669"/>
    <property type="project" value="UniProtKB-UniRule"/>
</dbReference>
<evidence type="ECO:0000256" key="4">
    <source>
        <dbReference type="ARBA" id="ARBA00022741"/>
    </source>
</evidence>
<dbReference type="Gene3D" id="3.40.50.300">
    <property type="entry name" value="P-loop containing nucleotide triphosphate hydrolases"/>
    <property type="match status" value="1"/>
</dbReference>
<feature type="domain" description="Thymidylate kinase-like" evidence="9">
    <location>
        <begin position="55"/>
        <end position="194"/>
    </location>
</feature>
<protein>
    <recommendedName>
        <fullName evidence="8">Thymidylate kinase</fullName>
        <ecNumber evidence="8">2.7.4.9</ecNumber>
    </recommendedName>
    <alternativeName>
        <fullName evidence="8">dTMP kinase</fullName>
    </alternativeName>
</protein>
<evidence type="ECO:0000256" key="3">
    <source>
        <dbReference type="ARBA" id="ARBA00022727"/>
    </source>
</evidence>
<evidence type="ECO:0000256" key="2">
    <source>
        <dbReference type="ARBA" id="ARBA00022679"/>
    </source>
</evidence>
<evidence type="ECO:0000256" key="8">
    <source>
        <dbReference type="HAMAP-Rule" id="MF_00165"/>
    </source>
</evidence>
<reference evidence="10 11" key="1">
    <citation type="journal article" date="2016" name="Nat. Commun.">
        <title>Thousands of microbial genomes shed light on interconnected biogeochemical processes in an aquifer system.</title>
        <authorList>
            <person name="Anantharaman K."/>
            <person name="Brown C.T."/>
            <person name="Hug L.A."/>
            <person name="Sharon I."/>
            <person name="Castelle C.J."/>
            <person name="Probst A.J."/>
            <person name="Thomas B.C."/>
            <person name="Singh A."/>
            <person name="Wilkins M.J."/>
            <person name="Karaoz U."/>
            <person name="Brodie E.L."/>
            <person name="Williams K.H."/>
            <person name="Hubbard S.S."/>
            <person name="Banfield J.F."/>
        </authorList>
    </citation>
    <scope>NUCLEOTIDE SEQUENCE [LARGE SCALE GENOMIC DNA]</scope>
</reference>
<dbReference type="GO" id="GO:0005737">
    <property type="term" value="C:cytoplasm"/>
    <property type="evidence" value="ECO:0007669"/>
    <property type="project" value="TreeGrafter"/>
</dbReference>
<dbReference type="Pfam" id="PF02223">
    <property type="entry name" value="Thymidylate_kin"/>
    <property type="match status" value="1"/>
</dbReference>
<evidence type="ECO:0000313" key="11">
    <source>
        <dbReference type="Proteomes" id="UP000176634"/>
    </source>
</evidence>
<sequence>MLIMLDGIEGGGKSTIVETWKKFLTDQGRTIFDLKKYCIDNNRYPDYEELKPFDFIFSAEPTFFGVGKIIREELIKSGNNYPERAIAEAYSLDRLILYKKLIIPALQDKKVVIKDRGVSTSLCYQALSQNLSLDFLSQLPGNALALEYRPDWLLLIKMSLETAQKRLATRYDKQDNAIFDKLDFQQKALAMYLSSDYQKLFLDRGTKIEYLNTDAEIDIMKQECVTLLQRILNT</sequence>
<dbReference type="CDD" id="cd01672">
    <property type="entry name" value="TMPK"/>
    <property type="match status" value="1"/>
</dbReference>
<accession>A0A1F6P9D7</accession>
<dbReference type="InterPro" id="IPR039430">
    <property type="entry name" value="Thymidylate_kin-like_dom"/>
</dbReference>
<proteinExistence type="inferred from homology"/>
<evidence type="ECO:0000256" key="5">
    <source>
        <dbReference type="ARBA" id="ARBA00022777"/>
    </source>
</evidence>
<dbReference type="EMBL" id="MFRA01000005">
    <property type="protein sequence ID" value="OGH92650.1"/>
    <property type="molecule type" value="Genomic_DNA"/>
</dbReference>
<dbReference type="PANTHER" id="PTHR10344">
    <property type="entry name" value="THYMIDYLATE KINASE"/>
    <property type="match status" value="1"/>
</dbReference>
<evidence type="ECO:0000313" key="10">
    <source>
        <dbReference type="EMBL" id="OGH92650.1"/>
    </source>
</evidence>